<keyword evidence="3" id="KW-0520">NAD</keyword>
<keyword evidence="2 5" id="KW-0560">Oxidoreductase</keyword>
<dbReference type="InterPro" id="IPR002347">
    <property type="entry name" value="SDR_fam"/>
</dbReference>
<dbReference type="PRINTS" id="PR00081">
    <property type="entry name" value="GDHRDH"/>
</dbReference>
<dbReference type="KEGG" id="dsh:Dshi_1049"/>
<dbReference type="Gene3D" id="3.40.50.720">
    <property type="entry name" value="NAD(P)-binding Rossmann-like Domain"/>
    <property type="match status" value="1"/>
</dbReference>
<dbReference type="RefSeq" id="WP_012177722.1">
    <property type="nucleotide sequence ID" value="NC_009952.1"/>
</dbReference>
<dbReference type="EC" id="1.1.1.-" evidence="5"/>
<dbReference type="STRING" id="398580.Dshi_1049"/>
<dbReference type="InterPro" id="IPR036291">
    <property type="entry name" value="NAD(P)-bd_dom_sf"/>
</dbReference>
<name>A8LSH7_DINSH</name>
<dbReference type="GO" id="GO:0016491">
    <property type="term" value="F:oxidoreductase activity"/>
    <property type="evidence" value="ECO:0007669"/>
    <property type="project" value="UniProtKB-KW"/>
</dbReference>
<dbReference type="PRINTS" id="PR00080">
    <property type="entry name" value="SDRFAMILY"/>
</dbReference>
<sequence length="261" mass="27043">MDLTLTDKTVLVTGASKGIGLATATAFAAEGARLTLVARDAARLEAAAETVAAATGHRPGIFAADLGTDAGRSALHGAVPTPDVLVNNAGAIKAGGLADLTMADWRTGWELKVFGYIHLCQLFYPDMAARGSGVIVNVIGMGGRAVRPAYICGAAGNAALIGFTQALGAEAQGAGVRVLGVNPSPTLTDRMAQFFKGKAQAEFGDEARWQELVDPDRFPYGRPKSPQEVAALCVIMASPRIEYLNGTVIDMDGGGQWTGRI</sequence>
<protein>
    <submittedName>
        <fullName evidence="5">Short-chain dehydrogenase/reductase SDR</fullName>
        <ecNumber evidence="5">1.1.1.-</ecNumber>
    </submittedName>
</protein>
<dbReference type="NCBIfam" id="NF004779">
    <property type="entry name" value="PRK06125.1"/>
    <property type="match status" value="1"/>
</dbReference>
<dbReference type="SUPFAM" id="SSF51735">
    <property type="entry name" value="NAD(P)-binding Rossmann-fold domains"/>
    <property type="match status" value="1"/>
</dbReference>
<dbReference type="EMBL" id="CP000830">
    <property type="protein sequence ID" value="ABV92791.1"/>
    <property type="molecule type" value="Genomic_DNA"/>
</dbReference>
<dbReference type="AlphaFoldDB" id="A8LSH7"/>
<dbReference type="Pfam" id="PF00106">
    <property type="entry name" value="adh_short"/>
    <property type="match status" value="1"/>
</dbReference>
<dbReference type="InterPro" id="IPR051122">
    <property type="entry name" value="SDR_DHRS6-like"/>
</dbReference>
<comment type="similarity">
    <text evidence="1 4">Belongs to the short-chain dehydrogenases/reductases (SDR) family.</text>
</comment>
<evidence type="ECO:0000256" key="2">
    <source>
        <dbReference type="ARBA" id="ARBA00023002"/>
    </source>
</evidence>
<reference evidence="6" key="1">
    <citation type="journal article" date="2010" name="ISME J.">
        <title>The complete genome sequence of the algal symbiont Dinoroseobacter shibae: a hitchhiker's guide to life in the sea.</title>
        <authorList>
            <person name="Wagner-Dobler I."/>
            <person name="Ballhausen B."/>
            <person name="Berger M."/>
            <person name="Brinkhoff T."/>
            <person name="Buchholz I."/>
            <person name="Bunk B."/>
            <person name="Cypionka H."/>
            <person name="Daniel R."/>
            <person name="Drepper T."/>
            <person name="Gerdts G."/>
            <person name="Hahnke S."/>
            <person name="Han C."/>
            <person name="Jahn D."/>
            <person name="Kalhoefer D."/>
            <person name="Kiss H."/>
            <person name="Klenk H.P."/>
            <person name="Kyrpides N."/>
            <person name="Liebl W."/>
            <person name="Liesegang H."/>
            <person name="Meincke L."/>
            <person name="Pati A."/>
            <person name="Petersen J."/>
            <person name="Piekarski T."/>
            <person name="Pommerenke C."/>
            <person name="Pradella S."/>
            <person name="Pukall R."/>
            <person name="Rabus R."/>
            <person name="Stackebrandt E."/>
            <person name="Thole S."/>
            <person name="Thompson L."/>
            <person name="Tielen P."/>
            <person name="Tomasch J."/>
            <person name="von Jan M."/>
            <person name="Wanphrut N."/>
            <person name="Wichels A."/>
            <person name="Zech H."/>
            <person name="Simon M."/>
        </authorList>
    </citation>
    <scope>NUCLEOTIDE SEQUENCE [LARGE SCALE GENOMIC DNA]</scope>
    <source>
        <strain evidence="6">DSM 16493 / NCIMB 14021 / DFL 12</strain>
    </source>
</reference>
<dbReference type="eggNOG" id="COG1028">
    <property type="taxonomic scope" value="Bacteria"/>
</dbReference>
<evidence type="ECO:0000313" key="6">
    <source>
        <dbReference type="Proteomes" id="UP000006833"/>
    </source>
</evidence>
<evidence type="ECO:0000256" key="1">
    <source>
        <dbReference type="ARBA" id="ARBA00006484"/>
    </source>
</evidence>
<evidence type="ECO:0000313" key="5">
    <source>
        <dbReference type="EMBL" id="ABV92791.1"/>
    </source>
</evidence>
<evidence type="ECO:0000256" key="4">
    <source>
        <dbReference type="RuleBase" id="RU000363"/>
    </source>
</evidence>
<dbReference type="OrthoDB" id="9804774at2"/>
<dbReference type="Proteomes" id="UP000006833">
    <property type="component" value="Chromosome"/>
</dbReference>
<organism evidence="5 6">
    <name type="scientific">Dinoroseobacter shibae (strain DSM 16493 / NCIMB 14021 / DFL 12)</name>
    <dbReference type="NCBI Taxonomy" id="398580"/>
    <lineage>
        <taxon>Bacteria</taxon>
        <taxon>Pseudomonadati</taxon>
        <taxon>Pseudomonadota</taxon>
        <taxon>Alphaproteobacteria</taxon>
        <taxon>Rhodobacterales</taxon>
        <taxon>Roseobacteraceae</taxon>
        <taxon>Dinoroseobacter</taxon>
    </lineage>
</organism>
<evidence type="ECO:0000256" key="3">
    <source>
        <dbReference type="ARBA" id="ARBA00023027"/>
    </source>
</evidence>
<dbReference type="PANTHER" id="PTHR43477">
    <property type="entry name" value="DIHYDROANTICAPSIN 7-DEHYDROGENASE"/>
    <property type="match status" value="1"/>
</dbReference>
<dbReference type="PANTHER" id="PTHR43477:SF4">
    <property type="entry name" value="DEHYDROGENASE_REDUCTASE SDR FAMILY MEMBER 6"/>
    <property type="match status" value="1"/>
</dbReference>
<dbReference type="HOGENOM" id="CLU_010194_1_2_5"/>
<keyword evidence="6" id="KW-1185">Reference proteome</keyword>
<accession>A8LSH7</accession>
<proteinExistence type="inferred from homology"/>
<gene>
    <name evidence="5" type="ordered locus">Dshi_1049</name>
</gene>